<name>A0A1C1CHM5_9EURO</name>
<comment type="caution">
    <text evidence="1">The sequence shown here is derived from an EMBL/GenBank/DDBJ whole genome shotgun (WGS) entry which is preliminary data.</text>
</comment>
<proteinExistence type="predicted"/>
<gene>
    <name evidence="1" type="ORF">CLCR_04463</name>
</gene>
<dbReference type="AlphaFoldDB" id="A0A1C1CHM5"/>
<organism evidence="1 2">
    <name type="scientific">Cladophialophora carrionii</name>
    <dbReference type="NCBI Taxonomy" id="86049"/>
    <lineage>
        <taxon>Eukaryota</taxon>
        <taxon>Fungi</taxon>
        <taxon>Dikarya</taxon>
        <taxon>Ascomycota</taxon>
        <taxon>Pezizomycotina</taxon>
        <taxon>Eurotiomycetes</taxon>
        <taxon>Chaetothyriomycetidae</taxon>
        <taxon>Chaetothyriales</taxon>
        <taxon>Herpotrichiellaceae</taxon>
        <taxon>Cladophialophora</taxon>
    </lineage>
</organism>
<keyword evidence="2" id="KW-1185">Reference proteome</keyword>
<dbReference type="VEuPathDB" id="FungiDB:CLCR_04463"/>
<evidence type="ECO:0000313" key="2">
    <source>
        <dbReference type="Proteomes" id="UP000094526"/>
    </source>
</evidence>
<dbReference type="Proteomes" id="UP000094526">
    <property type="component" value="Unassembled WGS sequence"/>
</dbReference>
<dbReference type="EMBL" id="LGRB01000012">
    <property type="protein sequence ID" value="OCT47967.1"/>
    <property type="molecule type" value="Genomic_DNA"/>
</dbReference>
<protein>
    <submittedName>
        <fullName evidence="1">Uncharacterized protein</fullName>
    </submittedName>
</protein>
<evidence type="ECO:0000313" key="1">
    <source>
        <dbReference type="EMBL" id="OCT47967.1"/>
    </source>
</evidence>
<accession>A0A1C1CHM5</accession>
<reference evidence="2" key="1">
    <citation type="submission" date="2015-07" db="EMBL/GenBank/DDBJ databases">
        <authorList>
            <person name="Teixeira M.M."/>
            <person name="Souza R.C."/>
            <person name="Almeida L.G."/>
            <person name="Vicente V.A."/>
            <person name="de Hoog S."/>
            <person name="Bocca A.L."/>
            <person name="de Almeida S.R."/>
            <person name="Vasconcelos A.T."/>
            <person name="Felipe M.S."/>
        </authorList>
    </citation>
    <scope>NUCLEOTIDE SEQUENCE [LARGE SCALE GENOMIC DNA]</scope>
    <source>
        <strain evidence="2">KSF</strain>
    </source>
</reference>
<sequence length="89" mass="9795">MLDERSFDKNKRLVDKVITSFGQEQSVSLTQHRRASVPQLSQKKKLCRQVGCRHFSLAGLLGLSDSAALVPTKQPLLTANSQASNEAKT</sequence>